<keyword evidence="2" id="KW-1185">Reference proteome</keyword>
<protein>
    <submittedName>
        <fullName evidence="1">Uncharacterized protein</fullName>
    </submittedName>
</protein>
<proteinExistence type="predicted"/>
<accession>A0A1G8A594</accession>
<dbReference type="OrthoDB" id="5899368at2"/>
<evidence type="ECO:0000313" key="2">
    <source>
        <dbReference type="Proteomes" id="UP000198854"/>
    </source>
</evidence>
<sequence>MDLQQSWAHFLKAEQLLDQGHWPEAHYLFDQVLSHLPGHIQNALDQQELKPCQLACLLSGLRDAAVHQSEILNKMGAQQQAFQVLNQSYALVQFISIEPSPLVAACADTLHTHSEDLLRHLGAFCAAQRNAQWMIEFEQIEQAHHHFASLKDHSAIPPRMMN</sequence>
<gene>
    <name evidence="1" type="ORF">SAMN04488136_109127</name>
</gene>
<dbReference type="STRING" id="861298.SAMN04488136_109127"/>
<dbReference type="SUPFAM" id="SSF48452">
    <property type="entry name" value="TPR-like"/>
    <property type="match status" value="1"/>
</dbReference>
<name>A0A1G8A594_9VIBR</name>
<dbReference type="RefSeq" id="WP_093272793.1">
    <property type="nucleotide sequence ID" value="NZ_FNDD01000009.1"/>
</dbReference>
<dbReference type="AlphaFoldDB" id="A0A1G8A594"/>
<dbReference type="Proteomes" id="UP000198854">
    <property type="component" value="Unassembled WGS sequence"/>
</dbReference>
<dbReference type="EMBL" id="FNDD01000009">
    <property type="protein sequence ID" value="SDH15570.1"/>
    <property type="molecule type" value="Genomic_DNA"/>
</dbReference>
<dbReference type="InterPro" id="IPR011990">
    <property type="entry name" value="TPR-like_helical_dom_sf"/>
</dbReference>
<organism evidence="1 2">
    <name type="scientific">Vibrio xiamenensis</name>
    <dbReference type="NCBI Taxonomy" id="861298"/>
    <lineage>
        <taxon>Bacteria</taxon>
        <taxon>Pseudomonadati</taxon>
        <taxon>Pseudomonadota</taxon>
        <taxon>Gammaproteobacteria</taxon>
        <taxon>Vibrionales</taxon>
        <taxon>Vibrionaceae</taxon>
        <taxon>Vibrio</taxon>
    </lineage>
</organism>
<reference evidence="1 2" key="1">
    <citation type="submission" date="2016-10" db="EMBL/GenBank/DDBJ databases">
        <authorList>
            <person name="de Groot N.N."/>
        </authorList>
    </citation>
    <scope>NUCLEOTIDE SEQUENCE [LARGE SCALE GENOMIC DNA]</scope>
    <source>
        <strain evidence="1 2">CGMCC 1.10228</strain>
    </source>
</reference>
<evidence type="ECO:0000313" key="1">
    <source>
        <dbReference type="EMBL" id="SDH15570.1"/>
    </source>
</evidence>